<accession>A0A917JED6</accession>
<evidence type="ECO:0000313" key="1">
    <source>
        <dbReference type="EMBL" id="GGI64557.1"/>
    </source>
</evidence>
<sequence length="59" mass="6940">METQTNVTFKWENATLLGLIEKEYENSFLIEVKEPSEEIIEKYNGRMVVSKKICQKLTD</sequence>
<evidence type="ECO:0008006" key="3">
    <source>
        <dbReference type="Google" id="ProtNLM"/>
    </source>
</evidence>
<reference evidence="1" key="2">
    <citation type="submission" date="2020-09" db="EMBL/GenBank/DDBJ databases">
        <authorList>
            <person name="Sun Q."/>
            <person name="Sedlacek I."/>
        </authorList>
    </citation>
    <scope>NUCLEOTIDE SEQUENCE</scope>
    <source>
        <strain evidence="1">CCM 8433</strain>
    </source>
</reference>
<name>A0A917JED6_9ENTE</name>
<reference evidence="1" key="1">
    <citation type="journal article" date="2014" name="Int. J. Syst. Evol. Microbiol.">
        <title>Complete genome sequence of Corynebacterium casei LMG S-19264T (=DSM 44701T), isolated from a smear-ripened cheese.</title>
        <authorList>
            <consortium name="US DOE Joint Genome Institute (JGI-PGF)"/>
            <person name="Walter F."/>
            <person name="Albersmeier A."/>
            <person name="Kalinowski J."/>
            <person name="Ruckert C."/>
        </authorList>
    </citation>
    <scope>NUCLEOTIDE SEQUENCE</scope>
    <source>
        <strain evidence="1">CCM 8433</strain>
    </source>
</reference>
<organism evidence="1 2">
    <name type="scientific">Enterococcus alcedinis</name>
    <dbReference type="NCBI Taxonomy" id="1274384"/>
    <lineage>
        <taxon>Bacteria</taxon>
        <taxon>Bacillati</taxon>
        <taxon>Bacillota</taxon>
        <taxon>Bacilli</taxon>
        <taxon>Lactobacillales</taxon>
        <taxon>Enterococcaceae</taxon>
        <taxon>Enterococcus</taxon>
    </lineage>
</organism>
<dbReference type="RefSeq" id="WP_188366408.1">
    <property type="nucleotide sequence ID" value="NZ_BMDT01000001.1"/>
</dbReference>
<dbReference type="EMBL" id="BMDT01000001">
    <property type="protein sequence ID" value="GGI64557.1"/>
    <property type="molecule type" value="Genomic_DNA"/>
</dbReference>
<proteinExistence type="predicted"/>
<evidence type="ECO:0000313" key="2">
    <source>
        <dbReference type="Proteomes" id="UP000622610"/>
    </source>
</evidence>
<gene>
    <name evidence="1" type="ORF">GCM10011482_02110</name>
</gene>
<protein>
    <recommendedName>
        <fullName evidence="3">DUF2187 domain-containing protein</fullName>
    </recommendedName>
</protein>
<comment type="caution">
    <text evidence="1">The sequence shown here is derived from an EMBL/GenBank/DDBJ whole genome shotgun (WGS) entry which is preliminary data.</text>
</comment>
<dbReference type="AlphaFoldDB" id="A0A917JED6"/>
<keyword evidence="2" id="KW-1185">Reference proteome</keyword>
<dbReference type="Proteomes" id="UP000622610">
    <property type="component" value="Unassembled WGS sequence"/>
</dbReference>